<organism evidence="2">
    <name type="scientific">Dunaliella tertiolecta</name>
    <name type="common">Green alga</name>
    <dbReference type="NCBI Taxonomy" id="3047"/>
    <lineage>
        <taxon>Eukaryota</taxon>
        <taxon>Viridiplantae</taxon>
        <taxon>Chlorophyta</taxon>
        <taxon>core chlorophytes</taxon>
        <taxon>Chlorophyceae</taxon>
        <taxon>CS clade</taxon>
        <taxon>Chlamydomonadales</taxon>
        <taxon>Dunaliellaceae</taxon>
        <taxon>Dunaliella</taxon>
    </lineage>
</organism>
<dbReference type="InterPro" id="IPR032675">
    <property type="entry name" value="LRR_dom_sf"/>
</dbReference>
<dbReference type="SUPFAM" id="SSF52058">
    <property type="entry name" value="L domain-like"/>
    <property type="match status" value="1"/>
</dbReference>
<dbReference type="EMBL" id="HBIP01003185">
    <property type="protein sequence ID" value="CAE0486348.1"/>
    <property type="molecule type" value="Transcribed_RNA"/>
</dbReference>
<protein>
    <submittedName>
        <fullName evidence="2">Uncharacterized protein</fullName>
    </submittedName>
</protein>
<dbReference type="GO" id="GO:0005930">
    <property type="term" value="C:axoneme"/>
    <property type="evidence" value="ECO:0007669"/>
    <property type="project" value="UniProtKB-SubCell"/>
</dbReference>
<dbReference type="AlphaFoldDB" id="A0A7S3VH90"/>
<name>A0A7S3VH90_DUNTE</name>
<evidence type="ECO:0000256" key="1">
    <source>
        <dbReference type="ARBA" id="ARBA00004430"/>
    </source>
</evidence>
<comment type="subcellular location">
    <subcellularLocation>
        <location evidence="1">Cytoplasm</location>
        <location evidence="1">Cytoskeleton</location>
        <location evidence="1">Cilium axoneme</location>
    </subcellularLocation>
</comment>
<accession>A0A7S3VH90</accession>
<gene>
    <name evidence="2" type="ORF">DTER00134_LOCUS1387</name>
</gene>
<sequence length="477" mass="52850">MKPSPSHQLAAPIARVLAVDDLLGKVYASCSSPSDRRAFRHATAACYRSPSINAQIFAYVNPPGGLDIDITAALAAFPRHAQLKALFLRNPAPSFKELFKRLLLCNDECASRARTTLRSVVTLSLLGYSCVGSFEATAVALLFPGLQDPDRASCLELRFREDPSDSFLSIAAGQVTPRSLELSSFSGSLQPLASMQQLQCLVMNEPTREQLQSLSESLHHLPQLFTLSLKSYDEHSLVTTRIASTSLRIIDLGCVHLGFPKLDAADLPALQQVYLHGINLSSFPEDVAPADAFSKACFLATWLSALPLRLSEVGREGCFKFEADGRWSRELLESIFFHALTPLRPFLATVTKLETIELGVCEQGMLSCLTDVFSNLIWWEMINSYMEDPLEIWPVLQKLPKLQFLAIDILCAPPKDLLAALKWAADEGRRLRLEFLVLDNHGNEDDWYDRLTFLANQVCSAGFKLLGPLVELVVRRG</sequence>
<dbReference type="Gene3D" id="3.80.10.10">
    <property type="entry name" value="Ribonuclease Inhibitor"/>
    <property type="match status" value="1"/>
</dbReference>
<proteinExistence type="predicted"/>
<evidence type="ECO:0000313" key="2">
    <source>
        <dbReference type="EMBL" id="CAE0486348.1"/>
    </source>
</evidence>
<reference evidence="2" key="1">
    <citation type="submission" date="2021-01" db="EMBL/GenBank/DDBJ databases">
        <authorList>
            <person name="Corre E."/>
            <person name="Pelletier E."/>
            <person name="Niang G."/>
            <person name="Scheremetjew M."/>
            <person name="Finn R."/>
            <person name="Kale V."/>
            <person name="Holt S."/>
            <person name="Cochrane G."/>
            <person name="Meng A."/>
            <person name="Brown T."/>
            <person name="Cohen L."/>
        </authorList>
    </citation>
    <scope>NUCLEOTIDE SEQUENCE</scope>
    <source>
        <strain evidence="2">CCMP1320</strain>
    </source>
</reference>